<evidence type="ECO:0000256" key="5">
    <source>
        <dbReference type="ARBA" id="ARBA00022516"/>
    </source>
</evidence>
<dbReference type="InterPro" id="IPR045034">
    <property type="entry name" value="O-acyltransferase_WSD1-like"/>
</dbReference>
<evidence type="ECO:0000256" key="9">
    <source>
        <dbReference type="ARBA" id="ARBA00023315"/>
    </source>
</evidence>
<name>A0A7I7JSQ2_9MYCO</name>
<dbReference type="KEGG" id="mnm:MNVM_35490"/>
<gene>
    <name evidence="14" type="ORF">MNVM_35490</name>
</gene>
<dbReference type="Pfam" id="PF03007">
    <property type="entry name" value="WS_DGAT_cat"/>
    <property type="match status" value="1"/>
</dbReference>
<dbReference type="RefSeq" id="WP_193465371.1">
    <property type="nucleotide sequence ID" value="NZ_AP022562.1"/>
</dbReference>
<keyword evidence="15" id="KW-1185">Reference proteome</keyword>
<dbReference type="EC" id="2.3.1.20" evidence="4 11"/>
<dbReference type="PANTHER" id="PTHR31650:SF1">
    <property type="entry name" value="WAX ESTER SYNTHASE_DIACYLGLYCEROL ACYLTRANSFERASE 4-RELATED"/>
    <property type="match status" value="1"/>
</dbReference>
<protein>
    <recommendedName>
        <fullName evidence="4 11">Diacylglycerol O-acyltransferase</fullName>
        <ecNumber evidence="4 11">2.3.1.20</ecNumber>
    </recommendedName>
</protein>
<reference evidence="14 15" key="1">
    <citation type="journal article" date="2019" name="Emerg. Microbes Infect.">
        <title>Comprehensive subspecies identification of 175 nontuberculous mycobacteria species based on 7547 genomic profiles.</title>
        <authorList>
            <person name="Matsumoto Y."/>
            <person name="Kinjo T."/>
            <person name="Motooka D."/>
            <person name="Nabeya D."/>
            <person name="Jung N."/>
            <person name="Uechi K."/>
            <person name="Horii T."/>
            <person name="Iida T."/>
            <person name="Fujita J."/>
            <person name="Nakamura S."/>
        </authorList>
    </citation>
    <scope>NUCLEOTIDE SEQUENCE [LARGE SCALE GENOMIC DNA]</scope>
    <source>
        <strain evidence="14 15">JCM 6391</strain>
    </source>
</reference>
<dbReference type="GO" id="GO:0019432">
    <property type="term" value="P:triglyceride biosynthetic process"/>
    <property type="evidence" value="ECO:0007669"/>
    <property type="project" value="UniProtKB-UniPathway"/>
</dbReference>
<feature type="domain" description="O-acyltransferase WSD1 C-terminal" evidence="13">
    <location>
        <begin position="287"/>
        <end position="425"/>
    </location>
</feature>
<dbReference type="GO" id="GO:0004144">
    <property type="term" value="F:diacylglycerol O-acyltransferase activity"/>
    <property type="evidence" value="ECO:0007669"/>
    <property type="project" value="UniProtKB-EC"/>
</dbReference>
<comment type="pathway">
    <text evidence="2">Lipid metabolism.</text>
</comment>
<evidence type="ECO:0000256" key="10">
    <source>
        <dbReference type="ARBA" id="ARBA00048109"/>
    </source>
</evidence>
<evidence type="ECO:0000256" key="11">
    <source>
        <dbReference type="RuleBase" id="RU361241"/>
    </source>
</evidence>
<dbReference type="AlphaFoldDB" id="A0A7I7JSQ2"/>
<dbReference type="GO" id="GO:0006071">
    <property type="term" value="P:glycerol metabolic process"/>
    <property type="evidence" value="ECO:0007669"/>
    <property type="project" value="UniProtKB-KW"/>
</dbReference>
<evidence type="ECO:0000256" key="8">
    <source>
        <dbReference type="ARBA" id="ARBA00023098"/>
    </source>
</evidence>
<accession>A0A7I7JSQ2</accession>
<evidence type="ECO:0000259" key="13">
    <source>
        <dbReference type="Pfam" id="PF06974"/>
    </source>
</evidence>
<dbReference type="EMBL" id="AP022562">
    <property type="protein sequence ID" value="BBX14468.1"/>
    <property type="molecule type" value="Genomic_DNA"/>
</dbReference>
<evidence type="ECO:0000256" key="3">
    <source>
        <dbReference type="ARBA" id="ARBA00009587"/>
    </source>
</evidence>
<dbReference type="UniPathway" id="UPA00282"/>
<dbReference type="InterPro" id="IPR004255">
    <property type="entry name" value="O-acyltransferase_WSD1_N"/>
</dbReference>
<comment type="catalytic activity">
    <reaction evidence="10 11">
        <text>an acyl-CoA + a 1,2-diacyl-sn-glycerol = a triacyl-sn-glycerol + CoA</text>
        <dbReference type="Rhea" id="RHEA:10868"/>
        <dbReference type="ChEBI" id="CHEBI:17815"/>
        <dbReference type="ChEBI" id="CHEBI:57287"/>
        <dbReference type="ChEBI" id="CHEBI:58342"/>
        <dbReference type="ChEBI" id="CHEBI:64615"/>
        <dbReference type="EC" id="2.3.1.20"/>
    </reaction>
</comment>
<dbReference type="GO" id="GO:0001666">
    <property type="term" value="P:response to hypoxia"/>
    <property type="evidence" value="ECO:0007669"/>
    <property type="project" value="TreeGrafter"/>
</dbReference>
<dbReference type="GO" id="GO:0005886">
    <property type="term" value="C:plasma membrane"/>
    <property type="evidence" value="ECO:0007669"/>
    <property type="project" value="TreeGrafter"/>
</dbReference>
<evidence type="ECO:0000256" key="1">
    <source>
        <dbReference type="ARBA" id="ARBA00004771"/>
    </source>
</evidence>
<keyword evidence="7 11" id="KW-0319">Glycerol metabolism</keyword>
<feature type="domain" description="O-acyltransferase WSD1-like N-terminal" evidence="12">
    <location>
        <begin position="5"/>
        <end position="252"/>
    </location>
</feature>
<proteinExistence type="inferred from homology"/>
<evidence type="ECO:0000256" key="4">
    <source>
        <dbReference type="ARBA" id="ARBA00013244"/>
    </source>
</evidence>
<organism evidence="14 15">
    <name type="scientific">Mycobacterium novum</name>
    <dbReference type="NCBI Taxonomy" id="2492438"/>
    <lineage>
        <taxon>Bacteria</taxon>
        <taxon>Bacillati</taxon>
        <taxon>Actinomycetota</taxon>
        <taxon>Actinomycetes</taxon>
        <taxon>Mycobacteriales</taxon>
        <taxon>Mycobacteriaceae</taxon>
        <taxon>Mycobacterium</taxon>
    </lineage>
</organism>
<keyword evidence="5 11" id="KW-0444">Lipid biosynthesis</keyword>
<dbReference type="Pfam" id="PF06974">
    <property type="entry name" value="WS_DGAT_C"/>
    <property type="match status" value="1"/>
</dbReference>
<dbReference type="NCBIfam" id="TIGR02946">
    <property type="entry name" value="acyl_WS_DGAT"/>
    <property type="match status" value="1"/>
</dbReference>
<dbReference type="GO" id="GO:0071731">
    <property type="term" value="P:response to nitric oxide"/>
    <property type="evidence" value="ECO:0007669"/>
    <property type="project" value="TreeGrafter"/>
</dbReference>
<evidence type="ECO:0000313" key="14">
    <source>
        <dbReference type="EMBL" id="BBX14468.1"/>
    </source>
</evidence>
<keyword evidence="9 11" id="KW-0012">Acyltransferase</keyword>
<evidence type="ECO:0000256" key="2">
    <source>
        <dbReference type="ARBA" id="ARBA00005189"/>
    </source>
</evidence>
<dbReference type="Proteomes" id="UP000466997">
    <property type="component" value="Chromosome"/>
</dbReference>
<dbReference type="InterPro" id="IPR014292">
    <property type="entry name" value="Acyl_transf_WS/DGAT"/>
</dbReference>
<dbReference type="PANTHER" id="PTHR31650">
    <property type="entry name" value="O-ACYLTRANSFERASE (WSD1-LIKE) FAMILY PROTEIN"/>
    <property type="match status" value="1"/>
</dbReference>
<sequence>MAEHLTPLDASFLNVEDADRHTNLGMGALAVLDGPMPDHHTLMSVLGERIAACPRFAQRLRRRLFDLGSPEWVEDRNFKLANHVCGIAVPGAGSDDDLFSVVAEVMSWRLERDRPLWEIWVIGGLSDDRWAMLVKVHPCIADAVATVHILAGLSDEGPAHGTMPGAVAAAAAGGWRGALRLASSIATSTVAGVMRTDQALRDAAEFAAGLRRPATPLNGPLTSRRRRYVSARVSAAEVDRICQTFDVTVDDVALAALTESYRNMMVRRGEQPKSDSLRTLVPLRQAVLLPRLPVDEDNPVVRLRLVHARLAQARADADRGPASAVAAVARAIPVPVTAWATNLLSRLPQRSVVALAASVPGPGRPLAIMGRPVSAVLPVPPIAMQLRTGAAILRYADSLFFGIVSDYGTVRDADELARGVEAAVARLLVRSRRRRAGRDRHGLSLVVNV</sequence>
<dbReference type="GO" id="GO:0051701">
    <property type="term" value="P:biological process involved in interaction with host"/>
    <property type="evidence" value="ECO:0007669"/>
    <property type="project" value="TreeGrafter"/>
</dbReference>
<comment type="pathway">
    <text evidence="1 11">Glycerolipid metabolism; triacylglycerol biosynthesis.</text>
</comment>
<dbReference type="InterPro" id="IPR009721">
    <property type="entry name" value="O-acyltransferase_WSD1_C"/>
</dbReference>
<evidence type="ECO:0000313" key="15">
    <source>
        <dbReference type="Proteomes" id="UP000466997"/>
    </source>
</evidence>
<keyword evidence="8 11" id="KW-0443">Lipid metabolism</keyword>
<comment type="similarity">
    <text evidence="3 11">Belongs to the long-chain O-acyltransferase family.</text>
</comment>
<evidence type="ECO:0000256" key="6">
    <source>
        <dbReference type="ARBA" id="ARBA00022679"/>
    </source>
</evidence>
<evidence type="ECO:0000259" key="12">
    <source>
        <dbReference type="Pfam" id="PF03007"/>
    </source>
</evidence>
<keyword evidence="6 11" id="KW-0808">Transferase</keyword>
<evidence type="ECO:0000256" key="7">
    <source>
        <dbReference type="ARBA" id="ARBA00022798"/>
    </source>
</evidence>